<dbReference type="RefSeq" id="WP_048878559.1">
    <property type="nucleotide sequence ID" value="NZ_BANC01000039.1"/>
</dbReference>
<dbReference type="OrthoDB" id="5290997at2"/>
<organism evidence="6 7">
    <name type="scientific">Acidocella aminolytica 101 = DSM 11237</name>
    <dbReference type="NCBI Taxonomy" id="1120923"/>
    <lineage>
        <taxon>Bacteria</taxon>
        <taxon>Pseudomonadati</taxon>
        <taxon>Pseudomonadota</taxon>
        <taxon>Alphaproteobacteria</taxon>
        <taxon>Acetobacterales</taxon>
        <taxon>Acidocellaceae</taxon>
        <taxon>Acidocella</taxon>
    </lineage>
</organism>
<dbReference type="Proteomes" id="UP000032668">
    <property type="component" value="Unassembled WGS sequence"/>
</dbReference>
<name>A0A0D6PH42_9PROT</name>
<keyword evidence="4" id="KW-1133">Transmembrane helix</keyword>
<dbReference type="STRING" id="1120923.SAMN02746095_01454"/>
<accession>A0A0D6PH42</accession>
<keyword evidence="3 6" id="KW-0012">Acyltransferase</keyword>
<evidence type="ECO:0000256" key="2">
    <source>
        <dbReference type="ARBA" id="ARBA00022679"/>
    </source>
</evidence>
<keyword evidence="4" id="KW-0472">Membrane</keyword>
<proteinExistence type="predicted"/>
<evidence type="ECO:0000259" key="5">
    <source>
        <dbReference type="SMART" id="SM00563"/>
    </source>
</evidence>
<comment type="caution">
    <text evidence="6">The sequence shown here is derived from an EMBL/GenBank/DDBJ whole genome shotgun (WGS) entry which is preliminary data.</text>
</comment>
<keyword evidence="2 6" id="KW-0808">Transferase</keyword>
<dbReference type="AlphaFoldDB" id="A0A0D6PH42"/>
<comment type="pathway">
    <text evidence="1">Lipid metabolism.</text>
</comment>
<sequence length="227" mass="24805">MQRLRSFAFNAVLWVSGALLSLWCMLVGRFLPDGILRAARLWARISLWSLRVFCGIRLDAQGMELLPQGGCVIAAQHQSALDILVWVSLLPRPAFVFKKELKRLPMFGSLLEPAGMIAVDRGGGRKALRHMVENAHAAVAAGRQVVIFPEGTRVAPGVKGEIRNGIVALAQGLHAPLFPATTDSGLRWGRLAFNKKPGPVNVILHPAVPSGLSREEMLATLTRLYYD</sequence>
<feature type="transmembrane region" description="Helical" evidence="4">
    <location>
        <begin position="7"/>
        <end position="31"/>
    </location>
</feature>
<gene>
    <name evidence="6" type="ORF">Aam_039_016</name>
</gene>
<feature type="domain" description="Phospholipid/glycerol acyltransferase" evidence="5">
    <location>
        <begin position="71"/>
        <end position="185"/>
    </location>
</feature>
<reference evidence="6 7" key="1">
    <citation type="submission" date="2012-11" db="EMBL/GenBank/DDBJ databases">
        <title>Whole genome sequence of Acidocella aminolytica 101 = DSM 11237.</title>
        <authorList>
            <person name="Azuma Y."/>
            <person name="Higashiura N."/>
            <person name="Hirakawa H."/>
            <person name="Matsushita K."/>
        </authorList>
    </citation>
    <scope>NUCLEOTIDE SEQUENCE [LARGE SCALE GENOMIC DNA]</scope>
    <source>
        <strain evidence="7">101 / DSM 11237</strain>
    </source>
</reference>
<dbReference type="GO" id="GO:0003841">
    <property type="term" value="F:1-acylglycerol-3-phosphate O-acyltransferase activity"/>
    <property type="evidence" value="ECO:0007669"/>
    <property type="project" value="TreeGrafter"/>
</dbReference>
<dbReference type="SMART" id="SM00563">
    <property type="entry name" value="PlsC"/>
    <property type="match status" value="1"/>
</dbReference>
<protein>
    <submittedName>
        <fullName evidence="6">1-acyl-sn-glycerol-3-phosphate acyltransferase</fullName>
    </submittedName>
</protein>
<keyword evidence="4" id="KW-0812">Transmembrane</keyword>
<dbReference type="InterPro" id="IPR002123">
    <property type="entry name" value="Plipid/glycerol_acylTrfase"/>
</dbReference>
<dbReference type="CDD" id="cd07989">
    <property type="entry name" value="LPLAT_AGPAT-like"/>
    <property type="match status" value="1"/>
</dbReference>
<dbReference type="EMBL" id="BANC01000039">
    <property type="protein sequence ID" value="GAN80134.1"/>
    <property type="molecule type" value="Genomic_DNA"/>
</dbReference>
<dbReference type="PANTHER" id="PTHR10434:SF11">
    <property type="entry name" value="1-ACYL-SN-GLYCEROL-3-PHOSPHATE ACYLTRANSFERASE"/>
    <property type="match status" value="1"/>
</dbReference>
<evidence type="ECO:0000256" key="1">
    <source>
        <dbReference type="ARBA" id="ARBA00005189"/>
    </source>
</evidence>
<evidence type="ECO:0000313" key="7">
    <source>
        <dbReference type="Proteomes" id="UP000032668"/>
    </source>
</evidence>
<dbReference type="Pfam" id="PF01553">
    <property type="entry name" value="Acyltransferase"/>
    <property type="match status" value="1"/>
</dbReference>
<evidence type="ECO:0000313" key="6">
    <source>
        <dbReference type="EMBL" id="GAN80134.1"/>
    </source>
</evidence>
<evidence type="ECO:0000256" key="4">
    <source>
        <dbReference type="SAM" id="Phobius"/>
    </source>
</evidence>
<dbReference type="SUPFAM" id="SSF69593">
    <property type="entry name" value="Glycerol-3-phosphate (1)-acyltransferase"/>
    <property type="match status" value="1"/>
</dbReference>
<evidence type="ECO:0000256" key="3">
    <source>
        <dbReference type="ARBA" id="ARBA00023315"/>
    </source>
</evidence>
<dbReference type="GO" id="GO:0006654">
    <property type="term" value="P:phosphatidic acid biosynthetic process"/>
    <property type="evidence" value="ECO:0007669"/>
    <property type="project" value="TreeGrafter"/>
</dbReference>
<dbReference type="PANTHER" id="PTHR10434">
    <property type="entry name" value="1-ACYL-SN-GLYCEROL-3-PHOSPHATE ACYLTRANSFERASE"/>
    <property type="match status" value="1"/>
</dbReference>
<keyword evidence="7" id="KW-1185">Reference proteome</keyword>